<name>A0ABZ2G220_9SPHN</name>
<dbReference type="Proteomes" id="UP001382935">
    <property type="component" value="Chromosome"/>
</dbReference>
<gene>
    <name evidence="2" type="ORF">V6R86_10750</name>
</gene>
<organism evidence="2 3">
    <name type="scientific">Sphingomonas kaistensis</name>
    <dbReference type="NCBI Taxonomy" id="298708"/>
    <lineage>
        <taxon>Bacteria</taxon>
        <taxon>Pseudomonadati</taxon>
        <taxon>Pseudomonadota</taxon>
        <taxon>Alphaproteobacteria</taxon>
        <taxon>Sphingomonadales</taxon>
        <taxon>Sphingomonadaceae</taxon>
        <taxon>Sphingomonas</taxon>
    </lineage>
</organism>
<evidence type="ECO:0000256" key="1">
    <source>
        <dbReference type="SAM" id="Coils"/>
    </source>
</evidence>
<accession>A0ABZ2G220</accession>
<dbReference type="EMBL" id="CP145607">
    <property type="protein sequence ID" value="WWM71136.1"/>
    <property type="molecule type" value="Genomic_DNA"/>
</dbReference>
<evidence type="ECO:0000313" key="2">
    <source>
        <dbReference type="EMBL" id="WWM71136.1"/>
    </source>
</evidence>
<reference evidence="2 3" key="1">
    <citation type="submission" date="2024-02" db="EMBL/GenBank/DDBJ databases">
        <title>Full genome sequence of Sphingomonas kaistensis.</title>
        <authorList>
            <person name="Poletto B.L."/>
            <person name="Silva G."/>
            <person name="Galante D."/>
            <person name="Campos K.R."/>
            <person name="Santos M.B.N."/>
            <person name="Sacchi C.T."/>
        </authorList>
    </citation>
    <scope>NUCLEOTIDE SEQUENCE [LARGE SCALE GENOMIC DNA]</scope>
    <source>
        <strain evidence="2 3">MA4R</strain>
    </source>
</reference>
<proteinExistence type="predicted"/>
<dbReference type="RefSeq" id="WP_338504445.1">
    <property type="nucleotide sequence ID" value="NZ_CP145607.1"/>
</dbReference>
<protein>
    <submittedName>
        <fullName evidence="2">Uncharacterized protein</fullName>
    </submittedName>
</protein>
<sequence length="331" mass="38085">MPNPELERLERLDHAQRIRHWTSAKPWAGLRLPPIQKPFLAHRVKVDRGNITAMPLLVGRPCFGQPTAIMRHGGGARQWSPRSRSWVPDRCARCAVSEACKYVAAERLRATPEIDDYYREWVHLGGREATWLNEGPPGTVALVYTKLIRLLTTQVEFTSVNDALVAAHYDGLEEKRRTQEAERKRKERAKKSEERAREGKFDEIVLEELSGQMAWRYVAHRSAQAHPQGPSQIKRAKTASLFDARTWLAKTRLELRSISTNDSNISRELQAIGFEQHRPHGALRHAVRRALSRIDLLERTRLPGESSVIWPRFSMRELRHHLASHPLQSLR</sequence>
<evidence type="ECO:0000313" key="3">
    <source>
        <dbReference type="Proteomes" id="UP001382935"/>
    </source>
</evidence>
<keyword evidence="1" id="KW-0175">Coiled coil</keyword>
<keyword evidence="3" id="KW-1185">Reference proteome</keyword>
<feature type="coiled-coil region" evidence="1">
    <location>
        <begin position="169"/>
        <end position="196"/>
    </location>
</feature>